<keyword evidence="1" id="KW-1133">Transmembrane helix</keyword>
<keyword evidence="4" id="KW-1185">Reference proteome</keyword>
<sequence>VYVMSGRKPTEEWCRRFLRRHPEIETKSVRGLDPKCARAFSRESVTHFFELVKMEVVDKGIPPQNIFNFDEKGIQLGGGRKNIRSKYIFPAGDVNRYVKKSDNLMLVTILECVSAAGAACPPGFILPYTHGKVAEWSHVEGVGSVVTSENGWTDNAICSDWFKKVFLPWAKTQRDSAFPIIFISDGHASHETHEIRLAALDNSITMISLPPHTTHKLQPLDVGVFVPLQRNWGKRCNELAVTGDEITCDTVIEEYMAVSALVLLWFFTCTFRLTFFYLFIGSQK</sequence>
<dbReference type="HOGENOM" id="CLU_013929_2_0_1"/>
<keyword evidence="1" id="KW-0812">Transmembrane</keyword>
<dbReference type="GO" id="GO:0003677">
    <property type="term" value="F:DNA binding"/>
    <property type="evidence" value="ECO:0007669"/>
    <property type="project" value="TreeGrafter"/>
</dbReference>
<gene>
    <name evidence="3" type="ORF">M422DRAFT_176753</name>
</gene>
<accession>A0A0C9VLF9</accession>
<dbReference type="Pfam" id="PF03184">
    <property type="entry name" value="DDE_1"/>
    <property type="match status" value="1"/>
</dbReference>
<dbReference type="PANTHER" id="PTHR19303:SF74">
    <property type="entry name" value="POGO TRANSPOSABLE ELEMENT WITH KRAB DOMAIN"/>
    <property type="match status" value="1"/>
</dbReference>
<dbReference type="InterPro" id="IPR050863">
    <property type="entry name" value="CenT-Element_Derived"/>
</dbReference>
<keyword evidence="1" id="KW-0472">Membrane</keyword>
<evidence type="ECO:0000256" key="1">
    <source>
        <dbReference type="SAM" id="Phobius"/>
    </source>
</evidence>
<dbReference type="OrthoDB" id="3265672at2759"/>
<evidence type="ECO:0000313" key="3">
    <source>
        <dbReference type="EMBL" id="KIJ38381.1"/>
    </source>
</evidence>
<dbReference type="InterPro" id="IPR036397">
    <property type="entry name" value="RNaseH_sf"/>
</dbReference>
<dbReference type="AlphaFoldDB" id="A0A0C9VLF9"/>
<protein>
    <recommendedName>
        <fullName evidence="2">DDE-1 domain-containing protein</fullName>
    </recommendedName>
</protein>
<evidence type="ECO:0000259" key="2">
    <source>
        <dbReference type="Pfam" id="PF03184"/>
    </source>
</evidence>
<feature type="transmembrane region" description="Helical" evidence="1">
    <location>
        <begin position="255"/>
        <end position="280"/>
    </location>
</feature>
<dbReference type="PANTHER" id="PTHR19303">
    <property type="entry name" value="TRANSPOSON"/>
    <property type="match status" value="1"/>
</dbReference>
<organism evidence="3 4">
    <name type="scientific">Sphaerobolus stellatus (strain SS14)</name>
    <dbReference type="NCBI Taxonomy" id="990650"/>
    <lineage>
        <taxon>Eukaryota</taxon>
        <taxon>Fungi</taxon>
        <taxon>Dikarya</taxon>
        <taxon>Basidiomycota</taxon>
        <taxon>Agaricomycotina</taxon>
        <taxon>Agaricomycetes</taxon>
        <taxon>Phallomycetidae</taxon>
        <taxon>Geastrales</taxon>
        <taxon>Sphaerobolaceae</taxon>
        <taxon>Sphaerobolus</taxon>
    </lineage>
</organism>
<proteinExistence type="predicted"/>
<feature type="non-terminal residue" evidence="3">
    <location>
        <position position="284"/>
    </location>
</feature>
<dbReference type="Proteomes" id="UP000054279">
    <property type="component" value="Unassembled WGS sequence"/>
</dbReference>
<dbReference type="EMBL" id="KN837161">
    <property type="protein sequence ID" value="KIJ38381.1"/>
    <property type="molecule type" value="Genomic_DNA"/>
</dbReference>
<feature type="domain" description="DDE-1" evidence="2">
    <location>
        <begin position="106"/>
        <end position="245"/>
    </location>
</feature>
<evidence type="ECO:0000313" key="4">
    <source>
        <dbReference type="Proteomes" id="UP000054279"/>
    </source>
</evidence>
<dbReference type="Gene3D" id="3.30.420.10">
    <property type="entry name" value="Ribonuclease H-like superfamily/Ribonuclease H"/>
    <property type="match status" value="1"/>
</dbReference>
<name>A0A0C9VLF9_SPHS4</name>
<dbReference type="InterPro" id="IPR004875">
    <property type="entry name" value="DDE_SF_endonuclease_dom"/>
</dbReference>
<dbReference type="GO" id="GO:0005634">
    <property type="term" value="C:nucleus"/>
    <property type="evidence" value="ECO:0007669"/>
    <property type="project" value="TreeGrafter"/>
</dbReference>
<reference evidence="3 4" key="1">
    <citation type="submission" date="2014-06" db="EMBL/GenBank/DDBJ databases">
        <title>Evolutionary Origins and Diversification of the Mycorrhizal Mutualists.</title>
        <authorList>
            <consortium name="DOE Joint Genome Institute"/>
            <consortium name="Mycorrhizal Genomics Consortium"/>
            <person name="Kohler A."/>
            <person name="Kuo A."/>
            <person name="Nagy L.G."/>
            <person name="Floudas D."/>
            <person name="Copeland A."/>
            <person name="Barry K.W."/>
            <person name="Cichocki N."/>
            <person name="Veneault-Fourrey C."/>
            <person name="LaButti K."/>
            <person name="Lindquist E.A."/>
            <person name="Lipzen A."/>
            <person name="Lundell T."/>
            <person name="Morin E."/>
            <person name="Murat C."/>
            <person name="Riley R."/>
            <person name="Ohm R."/>
            <person name="Sun H."/>
            <person name="Tunlid A."/>
            <person name="Henrissat B."/>
            <person name="Grigoriev I.V."/>
            <person name="Hibbett D.S."/>
            <person name="Martin F."/>
        </authorList>
    </citation>
    <scope>NUCLEOTIDE SEQUENCE [LARGE SCALE GENOMIC DNA]</scope>
    <source>
        <strain evidence="3 4">SS14</strain>
    </source>
</reference>